<feature type="region of interest" description="Disordered" evidence="1">
    <location>
        <begin position="1"/>
        <end position="38"/>
    </location>
</feature>
<reference evidence="3" key="1">
    <citation type="submission" date="2023-01" db="EMBL/GenBank/DDBJ databases">
        <title>The diversity of Class Acidimicrobiia in South China Sea sediment environments and the proposal of Iamia marina sp. nov., a novel species of the genus Iamia.</title>
        <authorList>
            <person name="He Y."/>
            <person name="Tian X."/>
        </authorList>
    </citation>
    <scope>NUCLEOTIDE SEQUENCE</scope>
    <source>
        <strain evidence="3">DSM 19957</strain>
    </source>
</reference>
<dbReference type="RefSeq" id="WP_272738431.1">
    <property type="nucleotide sequence ID" value="NZ_CP116942.1"/>
</dbReference>
<feature type="transmembrane region" description="Helical" evidence="2">
    <location>
        <begin position="300"/>
        <end position="322"/>
    </location>
</feature>
<organism evidence="3 4">
    <name type="scientific">Iamia majanohamensis</name>
    <dbReference type="NCBI Taxonomy" id="467976"/>
    <lineage>
        <taxon>Bacteria</taxon>
        <taxon>Bacillati</taxon>
        <taxon>Actinomycetota</taxon>
        <taxon>Acidimicrobiia</taxon>
        <taxon>Acidimicrobiales</taxon>
        <taxon>Iamiaceae</taxon>
        <taxon>Iamia</taxon>
    </lineage>
</organism>
<protein>
    <submittedName>
        <fullName evidence="3">Uncharacterized protein</fullName>
    </submittedName>
</protein>
<feature type="transmembrane region" description="Helical" evidence="2">
    <location>
        <begin position="264"/>
        <end position="280"/>
    </location>
</feature>
<feature type="transmembrane region" description="Helical" evidence="2">
    <location>
        <begin position="589"/>
        <end position="608"/>
    </location>
</feature>
<evidence type="ECO:0000256" key="1">
    <source>
        <dbReference type="SAM" id="MobiDB-lite"/>
    </source>
</evidence>
<feature type="transmembrane region" description="Helical" evidence="2">
    <location>
        <begin position="496"/>
        <end position="519"/>
    </location>
</feature>
<feature type="transmembrane region" description="Helical" evidence="2">
    <location>
        <begin position="556"/>
        <end position="577"/>
    </location>
</feature>
<feature type="region of interest" description="Disordered" evidence="1">
    <location>
        <begin position="400"/>
        <end position="486"/>
    </location>
</feature>
<feature type="transmembrane region" description="Helical" evidence="2">
    <location>
        <begin position="620"/>
        <end position="639"/>
    </location>
</feature>
<feature type="transmembrane region" description="Helical" evidence="2">
    <location>
        <begin position="371"/>
        <end position="391"/>
    </location>
</feature>
<keyword evidence="2" id="KW-0472">Membrane</keyword>
<feature type="transmembrane region" description="Helical" evidence="2">
    <location>
        <begin position="235"/>
        <end position="252"/>
    </location>
</feature>
<feature type="compositionally biased region" description="Polar residues" evidence="1">
    <location>
        <begin position="22"/>
        <end position="31"/>
    </location>
</feature>
<keyword evidence="2" id="KW-0812">Transmembrane</keyword>
<feature type="transmembrane region" description="Helical" evidence="2">
    <location>
        <begin position="334"/>
        <end position="351"/>
    </location>
</feature>
<dbReference type="KEGG" id="ima:PO878_09295"/>
<evidence type="ECO:0000313" key="4">
    <source>
        <dbReference type="Proteomes" id="UP001216390"/>
    </source>
</evidence>
<gene>
    <name evidence="3" type="ORF">PO878_09295</name>
</gene>
<dbReference type="Proteomes" id="UP001216390">
    <property type="component" value="Chromosome"/>
</dbReference>
<evidence type="ECO:0000313" key="3">
    <source>
        <dbReference type="EMBL" id="WCO68917.1"/>
    </source>
</evidence>
<feature type="transmembrane region" description="Helical" evidence="2">
    <location>
        <begin position="48"/>
        <end position="71"/>
    </location>
</feature>
<feature type="compositionally biased region" description="Low complexity" evidence="1">
    <location>
        <begin position="1"/>
        <end position="19"/>
    </location>
</feature>
<keyword evidence="4" id="KW-1185">Reference proteome</keyword>
<keyword evidence="2" id="KW-1133">Transmembrane helix</keyword>
<feature type="transmembrane region" description="Helical" evidence="2">
    <location>
        <begin position="110"/>
        <end position="129"/>
    </location>
</feature>
<evidence type="ECO:0000256" key="2">
    <source>
        <dbReference type="SAM" id="Phobius"/>
    </source>
</evidence>
<dbReference type="AlphaFoldDB" id="A0AAF0BVI9"/>
<feature type="transmembrane region" description="Helical" evidence="2">
    <location>
        <begin position="651"/>
        <end position="675"/>
    </location>
</feature>
<feature type="compositionally biased region" description="Low complexity" evidence="1">
    <location>
        <begin position="470"/>
        <end position="483"/>
    </location>
</feature>
<dbReference type="EMBL" id="CP116942">
    <property type="protein sequence ID" value="WCO68917.1"/>
    <property type="molecule type" value="Genomic_DNA"/>
</dbReference>
<sequence>MASDRPVVAGPGPVEAPPGRSAGSTAPTRVRSQARPATADGRAAAGRVAAAVPAVLVCGLTASAALVPLAVVGSFRPWFGLPLVAVVAGVLLWLWRPDRPVAPDADAPRWFLPAALLVAALAAAPGLVFTNAHAVVDRDPGIYVTTATHVRSQGDLVVAPPAGPFGAVPGVIERTPAQPPLGDGVRGFQGLHLLPVQAGALGWLGGDALMLRVAPLLAGCGLLLLMALARRVVGAPLALVVGVALGASLPFAHASRDLYSEWPLFALVMGGLWALDGALADRSPTRAVVAGAALGAATMARIDGLVTVGGLVLVVGLWAVVARGRADGEGGRRARVAVAAAVPAALGWLAGLADGRLRSEAYLDAHLAETLGQAALPAAGLAVVGAVAVLGPDRIRATADRVAGRRRSATPAVRRRDADVPGVAAARDTPPLRPPQIGGDEPPPVAASDPVAGRADGTGDPEVGPGQPRTGAAAADEGTTAGELGPVREPWVAPRAWAVAGGAAVVVLAFLAVVVRPAFPSGAELPPSAITAGLQAAEGEPIDPGRTYAELSGRWLVWYLGAVAVAAAAVGGALLVARWLRGRRVRVEALLAAVVVPPLVLYLARPSIYPDHPWASRRFLPAVLPGVLVAAAWCARWLWDRRGRNDRWAPAGAVAAVVVAGAMVVHPLVVLAPLVRMQHHTDELAMVRDLCDQVPADAALLTVAIPAEGWVPALTSTCDRPVGGVVDPAGPDPATVADLAAAWAAEGRALWLVAPAGSVLTPLRATPQVSVSAEDDLVLRSRLTGRPGATRQGRTVLVAGPVTTPPP</sequence>
<feature type="transmembrane region" description="Helical" evidence="2">
    <location>
        <begin position="78"/>
        <end position="95"/>
    </location>
</feature>
<feature type="transmembrane region" description="Helical" evidence="2">
    <location>
        <begin position="209"/>
        <end position="229"/>
    </location>
</feature>
<name>A0AAF0BVI9_9ACTN</name>
<proteinExistence type="predicted"/>
<accession>A0AAF0BVI9</accession>